<gene>
    <name evidence="2" type="ORF">ASR47_1005144</name>
</gene>
<feature type="signal peptide" evidence="1">
    <location>
        <begin position="1"/>
        <end position="21"/>
    </location>
</feature>
<comment type="caution">
    <text evidence="2">The sequence shown here is derived from an EMBL/GenBank/DDBJ whole genome shotgun (WGS) entry which is preliminary data.</text>
</comment>
<dbReference type="AlphaFoldDB" id="A0A1A7C0D5"/>
<dbReference type="EMBL" id="LOCQ01000058">
    <property type="protein sequence ID" value="OBV38190.1"/>
    <property type="molecule type" value="Genomic_DNA"/>
</dbReference>
<sequence>MKLNWMAAGVLLMAQVSLAGAADPAPADAMKTFYTLYDDGGEHLAQACGKARAMPEKFKRLKRLYDQKDYLGSKQTQFADQNEAGIDAWDHFFSSARACEIARLQLEKEASAGG</sequence>
<dbReference type="OrthoDB" id="5295142at2"/>
<evidence type="ECO:0000313" key="3">
    <source>
        <dbReference type="Proteomes" id="UP000092713"/>
    </source>
</evidence>
<accession>A0A1A7C0D5</accession>
<organism evidence="2 3">
    <name type="scientific">Janthinobacterium psychrotolerans</name>
    <dbReference type="NCBI Taxonomy" id="1747903"/>
    <lineage>
        <taxon>Bacteria</taxon>
        <taxon>Pseudomonadati</taxon>
        <taxon>Pseudomonadota</taxon>
        <taxon>Betaproteobacteria</taxon>
        <taxon>Burkholderiales</taxon>
        <taxon>Oxalobacteraceae</taxon>
        <taxon>Janthinobacterium</taxon>
    </lineage>
</organism>
<protein>
    <submittedName>
        <fullName evidence="2">Uncharacterized protein</fullName>
    </submittedName>
</protein>
<name>A0A1A7C0D5_9BURK</name>
<evidence type="ECO:0000313" key="2">
    <source>
        <dbReference type="EMBL" id="OBV38190.1"/>
    </source>
</evidence>
<dbReference type="RefSeq" id="WP_065309061.1">
    <property type="nucleotide sequence ID" value="NZ_LOCQ01000058.1"/>
</dbReference>
<reference evidence="2 3" key="1">
    <citation type="submission" date="2016-04" db="EMBL/GenBank/DDBJ databases">
        <title>Draft genome sequence of Janthinobacterium psychrotolerans sp. nov., isolated from freshwater sediments in Denmark.</title>
        <authorList>
            <person name="Gong X."/>
            <person name="Skrivergaard S."/>
            <person name="Korsgaard B.S."/>
            <person name="Schreiber L."/>
            <person name="Marshall I.P."/>
            <person name="Finster K."/>
            <person name="Schramm A."/>
        </authorList>
    </citation>
    <scope>NUCLEOTIDE SEQUENCE [LARGE SCALE GENOMIC DNA]</scope>
    <source>
        <strain evidence="2 3">S3-2</strain>
    </source>
</reference>
<feature type="chain" id="PRO_5008355620" evidence="1">
    <location>
        <begin position="22"/>
        <end position="114"/>
    </location>
</feature>
<keyword evidence="3" id="KW-1185">Reference proteome</keyword>
<dbReference type="Proteomes" id="UP000092713">
    <property type="component" value="Unassembled WGS sequence"/>
</dbReference>
<evidence type="ECO:0000256" key="1">
    <source>
        <dbReference type="SAM" id="SignalP"/>
    </source>
</evidence>
<dbReference type="STRING" id="1747903.ASR47_1005144"/>
<proteinExistence type="predicted"/>
<keyword evidence="1" id="KW-0732">Signal</keyword>